<feature type="compositionally biased region" description="Basic and acidic residues" evidence="1">
    <location>
        <begin position="1"/>
        <end position="12"/>
    </location>
</feature>
<dbReference type="PANTHER" id="PTHR33067">
    <property type="entry name" value="RNA-DIRECTED DNA POLYMERASE-RELATED"/>
    <property type="match status" value="1"/>
</dbReference>
<comment type="caution">
    <text evidence="2">The sequence shown here is derived from an EMBL/GenBank/DDBJ whole genome shotgun (WGS) entry which is preliminary data.</text>
</comment>
<organism evidence="2 3">
    <name type="scientific">Tanacetum coccineum</name>
    <dbReference type="NCBI Taxonomy" id="301880"/>
    <lineage>
        <taxon>Eukaryota</taxon>
        <taxon>Viridiplantae</taxon>
        <taxon>Streptophyta</taxon>
        <taxon>Embryophyta</taxon>
        <taxon>Tracheophyta</taxon>
        <taxon>Spermatophyta</taxon>
        <taxon>Magnoliopsida</taxon>
        <taxon>eudicotyledons</taxon>
        <taxon>Gunneridae</taxon>
        <taxon>Pentapetalae</taxon>
        <taxon>asterids</taxon>
        <taxon>campanulids</taxon>
        <taxon>Asterales</taxon>
        <taxon>Asteraceae</taxon>
        <taxon>Asteroideae</taxon>
        <taxon>Anthemideae</taxon>
        <taxon>Anthemidinae</taxon>
        <taxon>Tanacetum</taxon>
    </lineage>
</organism>
<protein>
    <submittedName>
        <fullName evidence="2">Phospholipase-like protein</fullName>
    </submittedName>
</protein>
<gene>
    <name evidence="2" type="ORF">Tco_0940980</name>
</gene>
<dbReference type="Gene3D" id="2.40.70.10">
    <property type="entry name" value="Acid Proteases"/>
    <property type="match status" value="1"/>
</dbReference>
<keyword evidence="3" id="KW-1185">Reference proteome</keyword>
<reference evidence="2" key="1">
    <citation type="journal article" date="2022" name="Int. J. Mol. Sci.">
        <title>Draft Genome of Tanacetum Coccineum: Genomic Comparison of Closely Related Tanacetum-Family Plants.</title>
        <authorList>
            <person name="Yamashiro T."/>
            <person name="Shiraishi A."/>
            <person name="Nakayama K."/>
            <person name="Satake H."/>
        </authorList>
    </citation>
    <scope>NUCLEOTIDE SEQUENCE</scope>
</reference>
<feature type="region of interest" description="Disordered" evidence="1">
    <location>
        <begin position="1"/>
        <end position="24"/>
    </location>
</feature>
<feature type="region of interest" description="Disordered" evidence="1">
    <location>
        <begin position="53"/>
        <end position="83"/>
    </location>
</feature>
<dbReference type="Proteomes" id="UP001151760">
    <property type="component" value="Unassembled WGS sequence"/>
</dbReference>
<sequence length="354" mass="40694">MVDHSQKWHEGTTSRNFGSSSSKDGLAALDLTSTRIVPSTRKLNKLKRLDMENSDEQHLNENNGGKFHVGPPGYYTKADNRPPYGERRKSLEELLAKHQEESAWRSTEMEVWIKKLQENTKINTRNQNASLKNLETHIKKLTEELCSRKEKSKQAKVVIIEHEGPNSPKKIKNLLRISYLSDSQEENTNDQLPTKESNPRHFMLLCTIDNFNFYAMANLGSSVNVLPSNILEYLELTNLSETEMLVEMVDMRKKAPLGIVRDILVDRDIISPGRFSLQGDKIRGLHDSFYVVKWLLKYSKLRRNYNGYVKPSRDFTHPLGPPSGLKGLLYTLNATMIPTKVEAHEIDTWLQERM</sequence>
<evidence type="ECO:0000313" key="3">
    <source>
        <dbReference type="Proteomes" id="UP001151760"/>
    </source>
</evidence>
<proteinExistence type="predicted"/>
<name>A0ABQ5DPJ2_9ASTR</name>
<evidence type="ECO:0000256" key="1">
    <source>
        <dbReference type="SAM" id="MobiDB-lite"/>
    </source>
</evidence>
<dbReference type="PANTHER" id="PTHR33067:SF9">
    <property type="entry name" value="RNA-DIRECTED DNA POLYMERASE"/>
    <property type="match status" value="1"/>
</dbReference>
<accession>A0ABQ5DPJ2</accession>
<evidence type="ECO:0000313" key="2">
    <source>
        <dbReference type="EMBL" id="GJT41115.1"/>
    </source>
</evidence>
<dbReference type="EMBL" id="BQNB010015534">
    <property type="protein sequence ID" value="GJT41115.1"/>
    <property type="molecule type" value="Genomic_DNA"/>
</dbReference>
<feature type="compositionally biased region" description="Polar residues" evidence="1">
    <location>
        <begin position="13"/>
        <end position="23"/>
    </location>
</feature>
<dbReference type="InterPro" id="IPR021109">
    <property type="entry name" value="Peptidase_aspartic_dom_sf"/>
</dbReference>
<reference evidence="2" key="2">
    <citation type="submission" date="2022-01" db="EMBL/GenBank/DDBJ databases">
        <authorList>
            <person name="Yamashiro T."/>
            <person name="Shiraishi A."/>
            <person name="Satake H."/>
            <person name="Nakayama K."/>
        </authorList>
    </citation>
    <scope>NUCLEOTIDE SEQUENCE</scope>
</reference>